<sequence length="91" mass="9789">MPLQTRNFILDVLCDLAIGDYIARPFDCAFELLAAPPSRKRLIMVGFNGSLADAIHTNAGSICAGYDQLNVPMLLMVLRVDGAENPGPALD</sequence>
<evidence type="ECO:0000313" key="1">
    <source>
        <dbReference type="EMBL" id="NES10255.1"/>
    </source>
</evidence>
<evidence type="ECO:0000313" key="2">
    <source>
        <dbReference type="Proteomes" id="UP000471751"/>
    </source>
</evidence>
<dbReference type="AlphaFoldDB" id="A0A6I5RR90"/>
<reference evidence="1 2" key="1">
    <citation type="submission" date="2020-02" db="EMBL/GenBank/DDBJ databases">
        <title>Broccoli isolated Pseudomonas sp.</title>
        <authorList>
            <person name="Fujikawa T."/>
            <person name="Sawada H."/>
        </authorList>
    </citation>
    <scope>NUCLEOTIDE SEQUENCE [LARGE SCALE GENOMIC DNA]</scope>
    <source>
        <strain evidence="1 2">JCM 32154</strain>
    </source>
</reference>
<dbReference type="Proteomes" id="UP000471751">
    <property type="component" value="Unassembled WGS sequence"/>
</dbReference>
<name>A0A6I5RR90_9PSED</name>
<gene>
    <name evidence="1" type="ORF">G3O07_11715</name>
</gene>
<proteinExistence type="predicted"/>
<comment type="caution">
    <text evidence="1">The sequence shown here is derived from an EMBL/GenBank/DDBJ whole genome shotgun (WGS) entry which is preliminary data.</text>
</comment>
<accession>A0A6I5RR90</accession>
<organism evidence="1 2">
    <name type="scientific">Pseudomonas laurentiana</name>
    <dbReference type="NCBI Taxonomy" id="2364649"/>
    <lineage>
        <taxon>Bacteria</taxon>
        <taxon>Pseudomonadati</taxon>
        <taxon>Pseudomonadota</taxon>
        <taxon>Gammaproteobacteria</taxon>
        <taxon>Pseudomonadales</taxon>
        <taxon>Pseudomonadaceae</taxon>
        <taxon>Pseudomonas</taxon>
    </lineage>
</organism>
<dbReference type="EMBL" id="JAAHBT010000112">
    <property type="protein sequence ID" value="NES10255.1"/>
    <property type="molecule type" value="Genomic_DNA"/>
</dbReference>
<keyword evidence="2" id="KW-1185">Reference proteome</keyword>
<protein>
    <submittedName>
        <fullName evidence="1">Uncharacterized protein</fullName>
    </submittedName>
</protein>